<gene>
    <name evidence="1" type="ORF">COT71_02700</name>
</gene>
<evidence type="ECO:0008006" key="3">
    <source>
        <dbReference type="Google" id="ProtNLM"/>
    </source>
</evidence>
<dbReference type="Proteomes" id="UP000230731">
    <property type="component" value="Unassembled WGS sequence"/>
</dbReference>
<dbReference type="AlphaFoldDB" id="A0A2M6WZ53"/>
<comment type="caution">
    <text evidence="1">The sequence shown here is derived from an EMBL/GenBank/DDBJ whole genome shotgun (WGS) entry which is preliminary data.</text>
</comment>
<name>A0A2M6WZ53_9BACT</name>
<sequence length="180" mass="19475">MQSSDITHIAGRVIIVEDANDLLRQVQDALHHLHSAAGEAADIAAAALDEEYWERLQDIIAKRRQSGQIPPDGQADTASVLRELLHALQLHLMNLPILTVTMAVPPRHDFVRILAEQIDAGGIAPCKLAITVDCTIVAGAVIAWQGRVLDLSLRQKLEAQVAKEYARKVAPPGNAAAPKK</sequence>
<reference evidence="2" key="1">
    <citation type="submission" date="2017-09" db="EMBL/GenBank/DDBJ databases">
        <title>Depth-based differentiation of microbial function through sediment-hosted aquifers and enrichment of novel symbionts in the deep terrestrial subsurface.</title>
        <authorList>
            <person name="Probst A.J."/>
            <person name="Ladd B."/>
            <person name="Jarett J.K."/>
            <person name="Geller-Mcgrath D.E."/>
            <person name="Sieber C.M.K."/>
            <person name="Emerson J.B."/>
            <person name="Anantharaman K."/>
            <person name="Thomas B.C."/>
            <person name="Malmstrom R."/>
            <person name="Stieglmeier M."/>
            <person name="Klingl A."/>
            <person name="Woyke T."/>
            <person name="Ryan C.M."/>
            <person name="Banfield J.F."/>
        </authorList>
    </citation>
    <scope>NUCLEOTIDE SEQUENCE [LARGE SCALE GENOMIC DNA]</scope>
</reference>
<evidence type="ECO:0000313" key="1">
    <source>
        <dbReference type="EMBL" id="PIT98092.1"/>
    </source>
</evidence>
<dbReference type="EMBL" id="PEZP01000032">
    <property type="protein sequence ID" value="PIT98092.1"/>
    <property type="molecule type" value="Genomic_DNA"/>
</dbReference>
<evidence type="ECO:0000313" key="2">
    <source>
        <dbReference type="Proteomes" id="UP000230731"/>
    </source>
</evidence>
<protein>
    <recommendedName>
        <fullName evidence="3">F-type ATPase subunit delta</fullName>
    </recommendedName>
</protein>
<proteinExistence type="predicted"/>
<accession>A0A2M6WZ53</accession>
<organism evidence="1 2">
    <name type="scientific">Candidatus Andersenbacteria bacterium CG10_big_fil_rev_8_21_14_0_10_54_11</name>
    <dbReference type="NCBI Taxonomy" id="1974485"/>
    <lineage>
        <taxon>Bacteria</taxon>
        <taxon>Candidatus Anderseniibacteriota</taxon>
    </lineage>
</organism>